<dbReference type="OrthoDB" id="444127at2759"/>
<evidence type="ECO:0000256" key="3">
    <source>
        <dbReference type="ARBA" id="ARBA00023315"/>
    </source>
</evidence>
<sequence>MDFSVVRSSHSLVKPCEKTPTTTLELSGMDKVAVLRCNARTLHVYKQGLSHGAASVAIREALSRALVAYYPLAGRLKESCQGELQVECSGEGVWFVEASANCTLGAVDYLDDAYASPISYLDLLPNQLIPPEEANDQPLIQMQVTGFACGGFVIGMIFSHTICDGLGSAQFLNAVGEFARGLDKLSVIPVWCRDFFISSQYSQPNHPITHLLPPPIPNYRLEQANVDISMDQIDKLKHEFQHSTGRRCSTFEIVAAAFWRCRTRAILTTSSADTAGGQLVKFVFFANCRQLLNPPLPKGFYGNCFFPVTITAPKESVATASVVEVVKLIQEAKAELPKEFDKYRNSRIKGDLEGQLGDHDHDQEDPFFPPMSYDTLFVSEWGRLGFNDVDFGWGPPVNIVPIQGSPIIPAAIVGWQPAPNKGIRLMTWCVEEAHRQPFLALITQRLFL</sequence>
<evidence type="ECO:0000256" key="1">
    <source>
        <dbReference type="ARBA" id="ARBA00009861"/>
    </source>
</evidence>
<dbReference type="Gene3D" id="3.30.559.10">
    <property type="entry name" value="Chloramphenicol acetyltransferase-like domain"/>
    <property type="match status" value="2"/>
</dbReference>
<dbReference type="KEGG" id="mnt:21397041"/>
<keyword evidence="5" id="KW-1185">Reference proteome</keyword>
<keyword evidence="2 4" id="KW-0808">Transferase</keyword>
<dbReference type="AlphaFoldDB" id="W9QN91"/>
<evidence type="ECO:0000313" key="4">
    <source>
        <dbReference type="EMBL" id="EXB44460.1"/>
    </source>
</evidence>
<keyword evidence="3" id="KW-0012">Acyltransferase</keyword>
<reference evidence="5" key="1">
    <citation type="submission" date="2013-01" db="EMBL/GenBank/DDBJ databases">
        <title>Draft Genome Sequence of a Mulberry Tree, Morus notabilis C.K. Schneid.</title>
        <authorList>
            <person name="He N."/>
            <person name="Zhao S."/>
        </authorList>
    </citation>
    <scope>NUCLEOTIDE SEQUENCE</scope>
</reference>
<accession>W9QN91</accession>
<dbReference type="eggNOG" id="ENOG502QQHA">
    <property type="taxonomic scope" value="Eukaryota"/>
</dbReference>
<dbReference type="GO" id="GO:0009836">
    <property type="term" value="P:fruit ripening, climacteric"/>
    <property type="evidence" value="ECO:0007669"/>
    <property type="project" value="UniProtKB-ARBA"/>
</dbReference>
<dbReference type="Proteomes" id="UP000030645">
    <property type="component" value="Unassembled WGS sequence"/>
</dbReference>
<dbReference type="STRING" id="981085.W9QN91"/>
<dbReference type="PANTHER" id="PTHR31147">
    <property type="entry name" value="ACYL TRANSFERASE 4"/>
    <property type="match status" value="1"/>
</dbReference>
<dbReference type="PANTHER" id="PTHR31147:SF1">
    <property type="entry name" value="ACYL TRANSFERASE 4"/>
    <property type="match status" value="1"/>
</dbReference>
<organism evidence="4 5">
    <name type="scientific">Morus notabilis</name>
    <dbReference type="NCBI Taxonomy" id="981085"/>
    <lineage>
        <taxon>Eukaryota</taxon>
        <taxon>Viridiplantae</taxon>
        <taxon>Streptophyta</taxon>
        <taxon>Embryophyta</taxon>
        <taxon>Tracheophyta</taxon>
        <taxon>Spermatophyta</taxon>
        <taxon>Magnoliopsida</taxon>
        <taxon>eudicotyledons</taxon>
        <taxon>Gunneridae</taxon>
        <taxon>Pentapetalae</taxon>
        <taxon>rosids</taxon>
        <taxon>fabids</taxon>
        <taxon>Rosales</taxon>
        <taxon>Moraceae</taxon>
        <taxon>Moreae</taxon>
        <taxon>Morus</taxon>
    </lineage>
</organism>
<evidence type="ECO:0000256" key="2">
    <source>
        <dbReference type="ARBA" id="ARBA00022679"/>
    </source>
</evidence>
<proteinExistence type="inferred from homology"/>
<gene>
    <name evidence="4" type="ORF">L484_013878</name>
</gene>
<protein>
    <submittedName>
        <fullName evidence="4">3'-N-debenzoyl-2'-deoxytaxol N-benzoyltransferase</fullName>
    </submittedName>
</protein>
<dbReference type="InterPro" id="IPR023213">
    <property type="entry name" value="CAT-like_dom_sf"/>
</dbReference>
<evidence type="ECO:0000313" key="5">
    <source>
        <dbReference type="Proteomes" id="UP000030645"/>
    </source>
</evidence>
<dbReference type="Pfam" id="PF02458">
    <property type="entry name" value="Transferase"/>
    <property type="match status" value="1"/>
</dbReference>
<dbReference type="InterPro" id="IPR050898">
    <property type="entry name" value="Plant_acyltransferase"/>
</dbReference>
<dbReference type="GO" id="GO:0016746">
    <property type="term" value="F:acyltransferase activity"/>
    <property type="evidence" value="ECO:0007669"/>
    <property type="project" value="UniProtKB-KW"/>
</dbReference>
<name>W9QN91_9ROSA</name>
<comment type="similarity">
    <text evidence="1">Belongs to the plant acyltransferase family.</text>
</comment>
<dbReference type="EMBL" id="KE343864">
    <property type="protein sequence ID" value="EXB44460.1"/>
    <property type="molecule type" value="Genomic_DNA"/>
</dbReference>